<dbReference type="Pfam" id="PF03663">
    <property type="entry name" value="Glyco_hydro_76"/>
    <property type="match status" value="1"/>
</dbReference>
<organism evidence="1 2">
    <name type="scientific">Candidatus Cryptobacteroides intestinavium</name>
    <dbReference type="NCBI Taxonomy" id="2840766"/>
    <lineage>
        <taxon>Bacteria</taxon>
        <taxon>Pseudomonadati</taxon>
        <taxon>Bacteroidota</taxon>
        <taxon>Bacteroidia</taxon>
        <taxon>Bacteroidales</taxon>
        <taxon>Candidatus Cryptobacteroides</taxon>
    </lineage>
</organism>
<dbReference type="Proteomes" id="UP000823661">
    <property type="component" value="Unassembled WGS sequence"/>
</dbReference>
<comment type="caution">
    <text evidence="1">The sequence shown here is derived from an EMBL/GenBank/DDBJ whole genome shotgun (WGS) entry which is preliminary data.</text>
</comment>
<dbReference type="InterPro" id="IPR005198">
    <property type="entry name" value="Glyco_hydro_76"/>
</dbReference>
<evidence type="ECO:0000313" key="2">
    <source>
        <dbReference type="Proteomes" id="UP000823661"/>
    </source>
</evidence>
<sequence>MKKLYMILPLAALGLSSCGIDGSYTGEMYDPDSRLEAPYDIDWNAAADSVDNVLTSRFMDPEKGTFWIINDNVDPGLSTYAYWPQAHAMDVIVDAYLRIRDTDAERAAEYENYMRLWHQNRAHNYNSPDYYNAYTDDMEWIVMTLLRMYEATNVQEYLTYAKQTYDDWIITRWSDDENGGGIRWSLDAANSKNACSNGPGAICAMRLYEFTRDEKYLDDAKRIYGWLSATLYNSSTGAVADNMSGGNVNGGALSYNQGTFMGAAHMLYKATGDLKYKTEAVKAAEYQMDNMTTDGIMNSETGTANSDNALFKGIFIRYAVLMANDEESFDAGFRKELADFITHNAITAWTEGIDKSEGSDMFFNYDWTTPYNEFYGYLQPQVSGSTLIEAMTRL</sequence>
<dbReference type="InterPro" id="IPR053169">
    <property type="entry name" value="MUG_Protein"/>
</dbReference>
<proteinExistence type="predicted"/>
<evidence type="ECO:0000313" key="1">
    <source>
        <dbReference type="EMBL" id="MBO8452576.1"/>
    </source>
</evidence>
<accession>A0A9D9EVM1</accession>
<keyword evidence="1" id="KW-0378">Hydrolase</keyword>
<dbReference type="PROSITE" id="PS51257">
    <property type="entry name" value="PROKAR_LIPOPROTEIN"/>
    <property type="match status" value="1"/>
</dbReference>
<dbReference type="AlphaFoldDB" id="A0A9D9EVM1"/>
<protein>
    <submittedName>
        <fullName evidence="1">Glycoside hydrolase family 76 protein</fullName>
    </submittedName>
</protein>
<dbReference type="Gene3D" id="1.50.10.20">
    <property type="match status" value="1"/>
</dbReference>
<dbReference type="GO" id="GO:0016787">
    <property type="term" value="F:hydrolase activity"/>
    <property type="evidence" value="ECO:0007669"/>
    <property type="project" value="UniProtKB-KW"/>
</dbReference>
<reference evidence="1" key="2">
    <citation type="journal article" date="2021" name="PeerJ">
        <title>Extensive microbial diversity within the chicken gut microbiome revealed by metagenomics and culture.</title>
        <authorList>
            <person name="Gilroy R."/>
            <person name="Ravi A."/>
            <person name="Getino M."/>
            <person name="Pursley I."/>
            <person name="Horton D.L."/>
            <person name="Alikhan N.F."/>
            <person name="Baker D."/>
            <person name="Gharbi K."/>
            <person name="Hall N."/>
            <person name="Watson M."/>
            <person name="Adriaenssens E.M."/>
            <person name="Foster-Nyarko E."/>
            <person name="Jarju S."/>
            <person name="Secka A."/>
            <person name="Antonio M."/>
            <person name="Oren A."/>
            <person name="Chaudhuri R.R."/>
            <person name="La Ragione R."/>
            <person name="Hildebrand F."/>
            <person name="Pallen M.J."/>
        </authorList>
    </citation>
    <scope>NUCLEOTIDE SEQUENCE</scope>
    <source>
        <strain evidence="1">B1-20833</strain>
    </source>
</reference>
<dbReference type="InterPro" id="IPR008928">
    <property type="entry name" value="6-hairpin_glycosidase_sf"/>
</dbReference>
<dbReference type="SUPFAM" id="SSF48208">
    <property type="entry name" value="Six-hairpin glycosidases"/>
    <property type="match status" value="1"/>
</dbReference>
<dbReference type="GO" id="GO:0005975">
    <property type="term" value="P:carbohydrate metabolic process"/>
    <property type="evidence" value="ECO:0007669"/>
    <property type="project" value="InterPro"/>
</dbReference>
<name>A0A9D9EVM1_9BACT</name>
<dbReference type="EMBL" id="JADIMI010000066">
    <property type="protein sequence ID" value="MBO8452576.1"/>
    <property type="molecule type" value="Genomic_DNA"/>
</dbReference>
<dbReference type="PANTHER" id="PTHR47791:SF3">
    <property type="entry name" value="MEIOTICALLY UP-REGULATED GENE 191 PROTEIN"/>
    <property type="match status" value="1"/>
</dbReference>
<dbReference type="PANTHER" id="PTHR47791">
    <property type="entry name" value="MEIOTICALLY UP-REGULATED GENE 191 PROTEIN"/>
    <property type="match status" value="1"/>
</dbReference>
<gene>
    <name evidence="1" type="ORF">IAC06_06805</name>
</gene>
<reference evidence="1" key="1">
    <citation type="submission" date="2020-10" db="EMBL/GenBank/DDBJ databases">
        <authorList>
            <person name="Gilroy R."/>
        </authorList>
    </citation>
    <scope>NUCLEOTIDE SEQUENCE</scope>
    <source>
        <strain evidence="1">B1-20833</strain>
    </source>
</reference>